<keyword evidence="2 4" id="KW-0808">Transferase</keyword>
<dbReference type="InterPro" id="IPR050362">
    <property type="entry name" value="Cation-dep_OMT"/>
</dbReference>
<dbReference type="AlphaFoldDB" id="A0A346XUA8"/>
<evidence type="ECO:0000256" key="3">
    <source>
        <dbReference type="ARBA" id="ARBA00022691"/>
    </source>
</evidence>
<dbReference type="EMBL" id="CP031165">
    <property type="protein sequence ID" value="AXV05805.1"/>
    <property type="molecule type" value="Genomic_DNA"/>
</dbReference>
<dbReference type="Pfam" id="PF01596">
    <property type="entry name" value="Methyltransf_3"/>
    <property type="match status" value="1"/>
</dbReference>
<accession>A0A346XUA8</accession>
<keyword evidence="3" id="KW-0949">S-adenosyl-L-methionine</keyword>
<dbReference type="SUPFAM" id="SSF53335">
    <property type="entry name" value="S-adenosyl-L-methionine-dependent methyltransferases"/>
    <property type="match status" value="1"/>
</dbReference>
<evidence type="ECO:0000313" key="4">
    <source>
        <dbReference type="EMBL" id="AXV05805.1"/>
    </source>
</evidence>
<dbReference type="PANTHER" id="PTHR10509:SF85">
    <property type="entry name" value="O-METHYLTRANSFERASE RV1220C-RELATED"/>
    <property type="match status" value="1"/>
</dbReference>
<dbReference type="PROSITE" id="PS51682">
    <property type="entry name" value="SAM_OMT_I"/>
    <property type="match status" value="1"/>
</dbReference>
<keyword evidence="1 4" id="KW-0489">Methyltransferase</keyword>
<reference evidence="4 5" key="1">
    <citation type="submission" date="2018-09" db="EMBL/GenBank/DDBJ databases">
        <title>Complete genome sequence of Euzebya sp. DY32-46 isolated from seawater of Pacific Ocean.</title>
        <authorList>
            <person name="Xu L."/>
            <person name="Wu Y.-H."/>
            <person name="Xu X.-W."/>
        </authorList>
    </citation>
    <scope>NUCLEOTIDE SEQUENCE [LARGE SCALE GENOMIC DNA]</scope>
    <source>
        <strain evidence="4 5">DY32-46</strain>
    </source>
</reference>
<dbReference type="OrthoDB" id="4774874at2"/>
<dbReference type="Gene3D" id="3.40.50.150">
    <property type="entry name" value="Vaccinia Virus protein VP39"/>
    <property type="match status" value="1"/>
</dbReference>
<dbReference type="GO" id="GO:0008757">
    <property type="term" value="F:S-adenosylmethionine-dependent methyltransferase activity"/>
    <property type="evidence" value="ECO:0007669"/>
    <property type="project" value="TreeGrafter"/>
</dbReference>
<dbReference type="PANTHER" id="PTHR10509">
    <property type="entry name" value="O-METHYLTRANSFERASE-RELATED"/>
    <property type="match status" value="1"/>
</dbReference>
<name>A0A346XUA8_9ACTN</name>
<dbReference type="Proteomes" id="UP000264006">
    <property type="component" value="Chromosome"/>
</dbReference>
<dbReference type="GO" id="GO:0008171">
    <property type="term" value="F:O-methyltransferase activity"/>
    <property type="evidence" value="ECO:0007669"/>
    <property type="project" value="InterPro"/>
</dbReference>
<evidence type="ECO:0000313" key="5">
    <source>
        <dbReference type="Proteomes" id="UP000264006"/>
    </source>
</evidence>
<protein>
    <submittedName>
        <fullName evidence="4">O-methyltransferase, family 3</fullName>
    </submittedName>
</protein>
<proteinExistence type="predicted"/>
<dbReference type="KEGG" id="euz:DVS28_a1105"/>
<dbReference type="InterPro" id="IPR029063">
    <property type="entry name" value="SAM-dependent_MTases_sf"/>
</dbReference>
<gene>
    <name evidence="4" type="ORF">DVS28_a1105</name>
</gene>
<evidence type="ECO:0000256" key="1">
    <source>
        <dbReference type="ARBA" id="ARBA00022603"/>
    </source>
</evidence>
<dbReference type="GO" id="GO:0032259">
    <property type="term" value="P:methylation"/>
    <property type="evidence" value="ECO:0007669"/>
    <property type="project" value="UniProtKB-KW"/>
</dbReference>
<keyword evidence="5" id="KW-1185">Reference proteome</keyword>
<sequence length="211" mass="22719">MLNDQRVTAYLRSHAEGEDEPLRAARARSEESDIPAVSSEIGSVLRFMARATGARTVVEIGSGGGYSGLWFLGGMDPKGILTTIEIDSGNQSLAQQAFNEAGLTSRVRSLLGPALLMLPKLADSAYDIVFIDAMKSEYPEYLEHAKRLLRPGGVLLADNVLWSGKVADPLVDDEDTQGLRTFNETVKDDPDLASILLPIDDGLMAAVLRAS</sequence>
<evidence type="ECO:0000256" key="2">
    <source>
        <dbReference type="ARBA" id="ARBA00022679"/>
    </source>
</evidence>
<organism evidence="4 5">
    <name type="scientific">Euzebya pacifica</name>
    <dbReference type="NCBI Taxonomy" id="1608957"/>
    <lineage>
        <taxon>Bacteria</taxon>
        <taxon>Bacillati</taxon>
        <taxon>Actinomycetota</taxon>
        <taxon>Nitriliruptoria</taxon>
        <taxon>Euzebyales</taxon>
    </lineage>
</organism>
<dbReference type="InterPro" id="IPR002935">
    <property type="entry name" value="SAM_O-MeTrfase"/>
</dbReference>
<dbReference type="CDD" id="cd02440">
    <property type="entry name" value="AdoMet_MTases"/>
    <property type="match status" value="1"/>
</dbReference>